<sequence>MAYGGDMDYPHRMQFPSWLSPFDAPPPRDDPPAPRITLAGSLDPTTGIFYRTPEHPRLRTAQACEKCRARKAKCSGDHPSCARCLARGLPCEYAKEGRTRGPNKPKLRAGSTASTGSHSSHSPQHSPVTLPYPTSVHSTKRRRRSTTLPTLSGIKLEPLSSCVPLALPSSSSNSHYGLSIDTDLHRPIPLKAHLPSADSMPVSSLSSPYSPQDLATISSPYTPYPNSAYIDSYTSEYTDSAHTHSRRGSFEGLPEWPRPPKAYQQDGVQDYVPHGTRSFDRSDRASFPLEPGYAREGPVPLTEYGFIRGGGRQEGLGVDNFAGVGGRRRADFAARGVGLGTASTTRSDLAMRRAASTSSLSGSGSTGSVDGGSAPPSTVSGSFPLFRARWPSSSHAYSPTHVYSPLSSNSASSYSTDRQNTSPMHPPYGMRPHSTYPHSHSPSLVSVRSSTEQDHSTNQYEPMQTLGPYDAQGRIQFP</sequence>
<dbReference type="InterPro" id="IPR001138">
    <property type="entry name" value="Zn2Cys6_DnaBD"/>
</dbReference>
<dbReference type="GO" id="GO:0000981">
    <property type="term" value="F:DNA-binding transcription factor activity, RNA polymerase II-specific"/>
    <property type="evidence" value="ECO:0007669"/>
    <property type="project" value="InterPro"/>
</dbReference>
<feature type="compositionally biased region" description="Low complexity" evidence="6">
    <location>
        <begin position="404"/>
        <end position="415"/>
    </location>
</feature>
<dbReference type="PANTHER" id="PTHR47338:SF5">
    <property type="entry name" value="ZN(II)2CYS6 TRANSCRIPTION FACTOR (EUROFUNG)"/>
    <property type="match status" value="1"/>
</dbReference>
<dbReference type="SMART" id="SM00066">
    <property type="entry name" value="GAL4"/>
    <property type="match status" value="1"/>
</dbReference>
<evidence type="ECO:0000256" key="4">
    <source>
        <dbReference type="ARBA" id="ARBA00023163"/>
    </source>
</evidence>
<keyword evidence="2" id="KW-0479">Metal-binding</keyword>
<evidence type="ECO:0000256" key="5">
    <source>
        <dbReference type="ARBA" id="ARBA00023242"/>
    </source>
</evidence>
<organism evidence="8 9">
    <name type="scientific">Mycena albidolilacea</name>
    <dbReference type="NCBI Taxonomy" id="1033008"/>
    <lineage>
        <taxon>Eukaryota</taxon>
        <taxon>Fungi</taxon>
        <taxon>Dikarya</taxon>
        <taxon>Basidiomycota</taxon>
        <taxon>Agaricomycotina</taxon>
        <taxon>Agaricomycetes</taxon>
        <taxon>Agaricomycetidae</taxon>
        <taxon>Agaricales</taxon>
        <taxon>Marasmiineae</taxon>
        <taxon>Mycenaceae</taxon>
        <taxon>Mycena</taxon>
    </lineage>
</organism>
<feature type="compositionally biased region" description="Low complexity" evidence="6">
    <location>
        <begin position="109"/>
        <end position="122"/>
    </location>
</feature>
<dbReference type="Proteomes" id="UP001218218">
    <property type="component" value="Unassembled WGS sequence"/>
</dbReference>
<reference evidence="8" key="1">
    <citation type="submission" date="2023-03" db="EMBL/GenBank/DDBJ databases">
        <title>Massive genome expansion in bonnet fungi (Mycena s.s.) driven by repeated elements and novel gene families across ecological guilds.</title>
        <authorList>
            <consortium name="Lawrence Berkeley National Laboratory"/>
            <person name="Harder C.B."/>
            <person name="Miyauchi S."/>
            <person name="Viragh M."/>
            <person name="Kuo A."/>
            <person name="Thoen E."/>
            <person name="Andreopoulos B."/>
            <person name="Lu D."/>
            <person name="Skrede I."/>
            <person name="Drula E."/>
            <person name="Henrissat B."/>
            <person name="Morin E."/>
            <person name="Kohler A."/>
            <person name="Barry K."/>
            <person name="LaButti K."/>
            <person name="Morin E."/>
            <person name="Salamov A."/>
            <person name="Lipzen A."/>
            <person name="Mereny Z."/>
            <person name="Hegedus B."/>
            <person name="Baldrian P."/>
            <person name="Stursova M."/>
            <person name="Weitz H."/>
            <person name="Taylor A."/>
            <person name="Grigoriev I.V."/>
            <person name="Nagy L.G."/>
            <person name="Martin F."/>
            <person name="Kauserud H."/>
        </authorList>
    </citation>
    <scope>NUCLEOTIDE SEQUENCE</scope>
    <source>
        <strain evidence="8">CBHHK002</strain>
    </source>
</reference>
<dbReference type="GO" id="GO:0005634">
    <property type="term" value="C:nucleus"/>
    <property type="evidence" value="ECO:0007669"/>
    <property type="project" value="UniProtKB-SubCell"/>
</dbReference>
<feature type="region of interest" description="Disordered" evidence="6">
    <location>
        <begin position="242"/>
        <end position="268"/>
    </location>
</feature>
<accession>A0AAD7A1X4</accession>
<evidence type="ECO:0000259" key="7">
    <source>
        <dbReference type="PROSITE" id="PS50048"/>
    </source>
</evidence>
<feature type="domain" description="Zn(2)-C6 fungal-type" evidence="7">
    <location>
        <begin position="63"/>
        <end position="93"/>
    </location>
</feature>
<comment type="caution">
    <text evidence="8">The sequence shown here is derived from an EMBL/GenBank/DDBJ whole genome shotgun (WGS) entry which is preliminary data.</text>
</comment>
<keyword evidence="3" id="KW-0805">Transcription regulation</keyword>
<feature type="region of interest" description="Disordered" evidence="6">
    <location>
        <begin position="95"/>
        <end position="151"/>
    </location>
</feature>
<feature type="region of interest" description="Disordered" evidence="6">
    <location>
        <begin position="19"/>
        <end position="54"/>
    </location>
</feature>
<dbReference type="PANTHER" id="PTHR47338">
    <property type="entry name" value="ZN(II)2CYS6 TRANSCRIPTION FACTOR (EUROFUNG)-RELATED"/>
    <property type="match status" value="1"/>
</dbReference>
<dbReference type="PROSITE" id="PS00463">
    <property type="entry name" value="ZN2_CY6_FUNGAL_1"/>
    <property type="match status" value="1"/>
</dbReference>
<feature type="region of interest" description="Disordered" evidence="6">
    <location>
        <begin position="340"/>
        <end position="378"/>
    </location>
</feature>
<evidence type="ECO:0000256" key="1">
    <source>
        <dbReference type="ARBA" id="ARBA00004123"/>
    </source>
</evidence>
<keyword evidence="5" id="KW-0539">Nucleus</keyword>
<feature type="compositionally biased region" description="Low complexity" evidence="6">
    <location>
        <begin position="432"/>
        <end position="450"/>
    </location>
</feature>
<evidence type="ECO:0000256" key="3">
    <source>
        <dbReference type="ARBA" id="ARBA00023015"/>
    </source>
</evidence>
<keyword evidence="4" id="KW-0804">Transcription</keyword>
<dbReference type="SUPFAM" id="SSF57701">
    <property type="entry name" value="Zn2/Cys6 DNA-binding domain"/>
    <property type="match status" value="1"/>
</dbReference>
<dbReference type="EMBL" id="JARIHO010000018">
    <property type="protein sequence ID" value="KAJ7347900.1"/>
    <property type="molecule type" value="Genomic_DNA"/>
</dbReference>
<evidence type="ECO:0000256" key="6">
    <source>
        <dbReference type="SAM" id="MobiDB-lite"/>
    </source>
</evidence>
<evidence type="ECO:0000313" key="9">
    <source>
        <dbReference type="Proteomes" id="UP001218218"/>
    </source>
</evidence>
<dbReference type="PRINTS" id="PR00755">
    <property type="entry name" value="AFLATOXINBRP"/>
</dbReference>
<comment type="subcellular location">
    <subcellularLocation>
        <location evidence="1">Nucleus</location>
    </subcellularLocation>
</comment>
<keyword evidence="9" id="KW-1185">Reference proteome</keyword>
<name>A0AAD7A1X4_9AGAR</name>
<proteinExistence type="predicted"/>
<dbReference type="InterPro" id="IPR036864">
    <property type="entry name" value="Zn2-C6_fun-type_DNA-bd_sf"/>
</dbReference>
<protein>
    <recommendedName>
        <fullName evidence="7">Zn(2)-C6 fungal-type domain-containing protein</fullName>
    </recommendedName>
</protein>
<dbReference type="CDD" id="cd00067">
    <property type="entry name" value="GAL4"/>
    <property type="match status" value="1"/>
</dbReference>
<dbReference type="InterPro" id="IPR050815">
    <property type="entry name" value="TF_fung"/>
</dbReference>
<feature type="region of interest" description="Disordered" evidence="6">
    <location>
        <begin position="397"/>
        <end position="478"/>
    </location>
</feature>
<dbReference type="Pfam" id="PF00172">
    <property type="entry name" value="Zn_clus"/>
    <property type="match status" value="1"/>
</dbReference>
<dbReference type="AlphaFoldDB" id="A0AAD7A1X4"/>
<evidence type="ECO:0000256" key="2">
    <source>
        <dbReference type="ARBA" id="ARBA00022723"/>
    </source>
</evidence>
<feature type="compositionally biased region" description="Low complexity" evidence="6">
    <location>
        <begin position="356"/>
        <end position="373"/>
    </location>
</feature>
<dbReference type="PROSITE" id="PS50048">
    <property type="entry name" value="ZN2_CY6_FUNGAL_2"/>
    <property type="match status" value="1"/>
</dbReference>
<dbReference type="Gene3D" id="4.10.240.10">
    <property type="entry name" value="Zn(2)-C6 fungal-type DNA-binding domain"/>
    <property type="match status" value="1"/>
</dbReference>
<gene>
    <name evidence="8" type="ORF">DFH08DRAFT_1001225</name>
</gene>
<evidence type="ECO:0000313" key="8">
    <source>
        <dbReference type="EMBL" id="KAJ7347900.1"/>
    </source>
</evidence>
<dbReference type="GO" id="GO:0008270">
    <property type="term" value="F:zinc ion binding"/>
    <property type="evidence" value="ECO:0007669"/>
    <property type="project" value="InterPro"/>
</dbReference>